<sequence>KKKLVSQKLFLINLKSDAWFLSCGETNVLELRFGLAVNHLLSPSIFETGLLFVKTDTFSYKMRFLDVFNNIFRTEHQKNLTLVSLES</sequence>
<dbReference type="AlphaFoldDB" id="A0A3M7Q9V2"/>
<proteinExistence type="predicted"/>
<reference evidence="1 2" key="1">
    <citation type="journal article" date="2018" name="Sci. Rep.">
        <title>Genomic signatures of local adaptation to the degree of environmental predictability in rotifers.</title>
        <authorList>
            <person name="Franch-Gras L."/>
            <person name="Hahn C."/>
            <person name="Garcia-Roger E.M."/>
            <person name="Carmona M.J."/>
            <person name="Serra M."/>
            <person name="Gomez A."/>
        </authorList>
    </citation>
    <scope>NUCLEOTIDE SEQUENCE [LARGE SCALE GENOMIC DNA]</scope>
    <source>
        <strain evidence="1">HYR1</strain>
    </source>
</reference>
<evidence type="ECO:0000313" key="1">
    <source>
        <dbReference type="EMBL" id="RNA08166.1"/>
    </source>
</evidence>
<dbReference type="EMBL" id="REGN01006835">
    <property type="protein sequence ID" value="RNA08166.1"/>
    <property type="molecule type" value="Genomic_DNA"/>
</dbReference>
<comment type="caution">
    <text evidence="1">The sequence shown here is derived from an EMBL/GenBank/DDBJ whole genome shotgun (WGS) entry which is preliminary data.</text>
</comment>
<gene>
    <name evidence="1" type="ORF">BpHYR1_045498</name>
</gene>
<feature type="non-terminal residue" evidence="1">
    <location>
        <position position="1"/>
    </location>
</feature>
<protein>
    <submittedName>
        <fullName evidence="1">Uncharacterized protein</fullName>
    </submittedName>
</protein>
<evidence type="ECO:0000313" key="2">
    <source>
        <dbReference type="Proteomes" id="UP000276133"/>
    </source>
</evidence>
<organism evidence="1 2">
    <name type="scientific">Brachionus plicatilis</name>
    <name type="common">Marine rotifer</name>
    <name type="synonym">Brachionus muelleri</name>
    <dbReference type="NCBI Taxonomy" id="10195"/>
    <lineage>
        <taxon>Eukaryota</taxon>
        <taxon>Metazoa</taxon>
        <taxon>Spiralia</taxon>
        <taxon>Gnathifera</taxon>
        <taxon>Rotifera</taxon>
        <taxon>Eurotatoria</taxon>
        <taxon>Monogononta</taxon>
        <taxon>Pseudotrocha</taxon>
        <taxon>Ploima</taxon>
        <taxon>Brachionidae</taxon>
        <taxon>Brachionus</taxon>
    </lineage>
</organism>
<keyword evidence="2" id="KW-1185">Reference proteome</keyword>
<name>A0A3M7Q9V2_BRAPC</name>
<dbReference type="Proteomes" id="UP000276133">
    <property type="component" value="Unassembled WGS sequence"/>
</dbReference>
<accession>A0A3M7Q9V2</accession>